<dbReference type="AlphaFoldDB" id="A0A2G1WD36"/>
<keyword evidence="2" id="KW-1185">Reference proteome</keyword>
<sequence length="71" mass="8214">MRHDFASERVEWTRGSHFKTLAKNTVMFEQRKKPLPRCLILSISTSAQLRIVIGTSRGPRRATGENLDWMV</sequence>
<proteinExistence type="predicted"/>
<dbReference type="Proteomes" id="UP000225740">
    <property type="component" value="Unassembled WGS sequence"/>
</dbReference>
<accession>A0A2G1WD36</accession>
<evidence type="ECO:0000313" key="2">
    <source>
        <dbReference type="Proteomes" id="UP000225740"/>
    </source>
</evidence>
<evidence type="ECO:0000313" key="1">
    <source>
        <dbReference type="EMBL" id="PHQ36957.1"/>
    </source>
</evidence>
<dbReference type="EMBL" id="NIZW01000001">
    <property type="protein sequence ID" value="PHQ36957.1"/>
    <property type="molecule type" value="Genomic_DNA"/>
</dbReference>
<gene>
    <name evidence="1" type="ORF">CEE69_00835</name>
</gene>
<organism evidence="1 2">
    <name type="scientific">Rhodopirellula bahusiensis</name>
    <dbReference type="NCBI Taxonomy" id="2014065"/>
    <lineage>
        <taxon>Bacteria</taxon>
        <taxon>Pseudomonadati</taxon>
        <taxon>Planctomycetota</taxon>
        <taxon>Planctomycetia</taxon>
        <taxon>Pirellulales</taxon>
        <taxon>Pirellulaceae</taxon>
        <taxon>Rhodopirellula</taxon>
    </lineage>
</organism>
<name>A0A2G1WD36_9BACT</name>
<reference evidence="1 2" key="1">
    <citation type="submission" date="2017-06" db="EMBL/GenBank/DDBJ databases">
        <title>Description of Rhodopirellula bahusiensis sp. nov.</title>
        <authorList>
            <person name="Kizina J."/>
            <person name="Harder J."/>
        </authorList>
    </citation>
    <scope>NUCLEOTIDE SEQUENCE [LARGE SCALE GENOMIC DNA]</scope>
    <source>
        <strain evidence="1 2">SWK21</strain>
    </source>
</reference>
<comment type="caution">
    <text evidence="1">The sequence shown here is derived from an EMBL/GenBank/DDBJ whole genome shotgun (WGS) entry which is preliminary data.</text>
</comment>
<protein>
    <submittedName>
        <fullName evidence="1">Uncharacterized protein</fullName>
    </submittedName>
</protein>